<dbReference type="EMBL" id="CP088295">
    <property type="protein sequence ID" value="UUY01896.1"/>
    <property type="molecule type" value="Genomic_DNA"/>
</dbReference>
<comment type="similarity">
    <text evidence="2">Belongs to the cation diffusion facilitator (CDF) transporter (TC 2.A.4) family. SLC30A subfamily.</text>
</comment>
<evidence type="ECO:0000256" key="8">
    <source>
        <dbReference type="SAM" id="MobiDB-lite"/>
    </source>
</evidence>
<keyword evidence="6" id="KW-0406">Ion transport</keyword>
<feature type="transmembrane region" description="Helical" evidence="9">
    <location>
        <begin position="64"/>
        <end position="82"/>
    </location>
</feature>
<evidence type="ECO:0000256" key="9">
    <source>
        <dbReference type="SAM" id="Phobius"/>
    </source>
</evidence>
<protein>
    <submittedName>
        <fullName evidence="12">Cation diffusion facilitator family transporter</fullName>
    </submittedName>
</protein>
<sequence length="314" mass="32682">MSHDHHHTHDHDHGGHGHSHAPSADADRRWLAIALGIIAAFMLVEVVAGILADSLALLSDAAHMLTDAGAIALALVAARIATRPAKGRFTFGFGRAEILSAQINGATLLVLAGVIGVEGVQRLIDPPAVEGAIVIAVGVIGAAVNVGAAWALAKAERQSLNVEGARQHVLTDLYASLAAASAGLIIVLTGFDRADAIASLIVAFLLLRSGWRLSRDAAAVLLEGAPRGMDPVAIGRALAAAPGVVQVHDLHVWEVTSGFVTLSAHIVVASGDDCHARRRELKTLLDDDFGIQHTTLQVDHAPAPALLDIEPRPH</sequence>
<keyword evidence="13" id="KW-1185">Reference proteome</keyword>
<dbReference type="InterPro" id="IPR050681">
    <property type="entry name" value="CDF/SLC30A"/>
</dbReference>
<feature type="transmembrane region" description="Helical" evidence="9">
    <location>
        <begin position="173"/>
        <end position="191"/>
    </location>
</feature>
<evidence type="ECO:0000256" key="7">
    <source>
        <dbReference type="ARBA" id="ARBA00023136"/>
    </source>
</evidence>
<evidence type="ECO:0000256" key="4">
    <source>
        <dbReference type="ARBA" id="ARBA00022692"/>
    </source>
</evidence>
<feature type="domain" description="Cation efflux protein cytoplasmic" evidence="11">
    <location>
        <begin position="233"/>
        <end position="300"/>
    </location>
</feature>
<dbReference type="Pfam" id="PF16916">
    <property type="entry name" value="ZT_dimer"/>
    <property type="match status" value="1"/>
</dbReference>
<dbReference type="PANTHER" id="PTHR11562">
    <property type="entry name" value="CATION EFFLUX PROTEIN/ ZINC TRANSPORTER"/>
    <property type="match status" value="1"/>
</dbReference>
<reference evidence="13" key="1">
    <citation type="submission" date="2021-11" db="EMBL/GenBank/DDBJ databases">
        <title>Cultivation dependent microbiological survey of springs from the worlds oldest radium mine currently devoted to the extraction of radon-saturated water.</title>
        <authorList>
            <person name="Kapinusova G."/>
            <person name="Smrhova T."/>
            <person name="Strejcek M."/>
            <person name="Suman J."/>
            <person name="Jani K."/>
            <person name="Pajer P."/>
            <person name="Uhlik O."/>
        </authorList>
    </citation>
    <scope>NUCLEOTIDE SEQUENCE [LARGE SCALE GENOMIC DNA]</scope>
    <source>
        <strain evidence="13">J379</strain>
    </source>
</reference>
<feature type="transmembrane region" description="Helical" evidence="9">
    <location>
        <begin position="132"/>
        <end position="153"/>
    </location>
</feature>
<evidence type="ECO:0000259" key="10">
    <source>
        <dbReference type="Pfam" id="PF01545"/>
    </source>
</evidence>
<evidence type="ECO:0000256" key="5">
    <source>
        <dbReference type="ARBA" id="ARBA00022989"/>
    </source>
</evidence>
<evidence type="ECO:0000256" key="3">
    <source>
        <dbReference type="ARBA" id="ARBA00022448"/>
    </source>
</evidence>
<proteinExistence type="inferred from homology"/>
<dbReference type="Proteomes" id="UP001058860">
    <property type="component" value="Chromosome"/>
</dbReference>
<dbReference type="InterPro" id="IPR027469">
    <property type="entry name" value="Cation_efflux_TMD_sf"/>
</dbReference>
<dbReference type="Gene3D" id="1.20.1510.10">
    <property type="entry name" value="Cation efflux protein transmembrane domain"/>
    <property type="match status" value="1"/>
</dbReference>
<comment type="subcellular location">
    <subcellularLocation>
        <location evidence="1">Membrane</location>
        <topology evidence="1">Multi-pass membrane protein</topology>
    </subcellularLocation>
</comment>
<keyword evidence="5 9" id="KW-1133">Transmembrane helix</keyword>
<feature type="transmembrane region" description="Helical" evidence="9">
    <location>
        <begin position="30"/>
        <end position="52"/>
    </location>
</feature>
<feature type="domain" description="Cation efflux protein transmembrane" evidence="10">
    <location>
        <begin position="32"/>
        <end position="222"/>
    </location>
</feature>
<dbReference type="InterPro" id="IPR027470">
    <property type="entry name" value="Cation_efflux_CTD"/>
</dbReference>
<dbReference type="InterPro" id="IPR058533">
    <property type="entry name" value="Cation_efflux_TM"/>
</dbReference>
<evidence type="ECO:0000313" key="12">
    <source>
        <dbReference type="EMBL" id="UUY01896.1"/>
    </source>
</evidence>
<dbReference type="Pfam" id="PF01545">
    <property type="entry name" value="Cation_efflux"/>
    <property type="match status" value="1"/>
</dbReference>
<organism evidence="12 13">
    <name type="scientific">Svornostia abyssi</name>
    <dbReference type="NCBI Taxonomy" id="2898438"/>
    <lineage>
        <taxon>Bacteria</taxon>
        <taxon>Bacillati</taxon>
        <taxon>Actinomycetota</taxon>
        <taxon>Thermoleophilia</taxon>
        <taxon>Solirubrobacterales</taxon>
        <taxon>Baekduiaceae</taxon>
        <taxon>Svornostia</taxon>
    </lineage>
</organism>
<feature type="region of interest" description="Disordered" evidence="8">
    <location>
        <begin position="1"/>
        <end position="22"/>
    </location>
</feature>
<dbReference type="InterPro" id="IPR002524">
    <property type="entry name" value="Cation_efflux"/>
</dbReference>
<dbReference type="PANTHER" id="PTHR11562:SF17">
    <property type="entry name" value="RE54080P-RELATED"/>
    <property type="match status" value="1"/>
</dbReference>
<accession>A0ABY5PBD3</accession>
<feature type="transmembrane region" description="Helical" evidence="9">
    <location>
        <begin position="103"/>
        <end position="120"/>
    </location>
</feature>
<evidence type="ECO:0000259" key="11">
    <source>
        <dbReference type="Pfam" id="PF16916"/>
    </source>
</evidence>
<dbReference type="SUPFAM" id="SSF160240">
    <property type="entry name" value="Cation efflux protein cytoplasmic domain-like"/>
    <property type="match status" value="1"/>
</dbReference>
<feature type="compositionally biased region" description="Basic and acidic residues" evidence="8">
    <location>
        <begin position="1"/>
        <end position="15"/>
    </location>
</feature>
<dbReference type="SUPFAM" id="SSF161111">
    <property type="entry name" value="Cation efflux protein transmembrane domain-like"/>
    <property type="match status" value="1"/>
</dbReference>
<evidence type="ECO:0000313" key="13">
    <source>
        <dbReference type="Proteomes" id="UP001058860"/>
    </source>
</evidence>
<gene>
    <name evidence="12" type="ORF">LRS13_14305</name>
</gene>
<evidence type="ECO:0000256" key="2">
    <source>
        <dbReference type="ARBA" id="ARBA00008873"/>
    </source>
</evidence>
<keyword evidence="3" id="KW-0813">Transport</keyword>
<dbReference type="InterPro" id="IPR036837">
    <property type="entry name" value="Cation_efflux_CTD_sf"/>
</dbReference>
<dbReference type="RefSeq" id="WP_353862436.1">
    <property type="nucleotide sequence ID" value="NZ_CP088295.1"/>
</dbReference>
<dbReference type="NCBIfam" id="TIGR01297">
    <property type="entry name" value="CDF"/>
    <property type="match status" value="1"/>
</dbReference>
<evidence type="ECO:0000256" key="6">
    <source>
        <dbReference type="ARBA" id="ARBA00023065"/>
    </source>
</evidence>
<keyword evidence="7 9" id="KW-0472">Membrane</keyword>
<name>A0ABY5PBD3_9ACTN</name>
<evidence type="ECO:0000256" key="1">
    <source>
        <dbReference type="ARBA" id="ARBA00004141"/>
    </source>
</evidence>
<keyword evidence="4 9" id="KW-0812">Transmembrane</keyword>